<dbReference type="EMBL" id="JAKOGI010001626">
    <property type="protein sequence ID" value="KAJ8424657.1"/>
    <property type="molecule type" value="Genomic_DNA"/>
</dbReference>
<keyword evidence="3" id="KW-0833">Ubl conjugation pathway</keyword>
<protein>
    <recommendedName>
        <fullName evidence="7">Ubiquitin-like protease family profile domain-containing protein</fullName>
    </recommendedName>
</protein>
<dbReference type="InterPro" id="IPR003653">
    <property type="entry name" value="Peptidase_C48_C"/>
</dbReference>
<sequence>MNQARRDLGVFDFSEEDEVTNTYPQWSKVSNPNRSIAKNQLSHCGSAGYVKEVHTVEHIHVLALDDDSHSFIGDTSRGPLHLLGNGVSRHSVGMGAIHYRDLQQYEDSINPESSCPGTEMRNSSPFRSSPANGYTSSGAPESASNDGSVDAVTPDGDDSIQVGRPPAPTSPVEDKSIPRVLQAQKQSLTGLEMEETDTVVLHTDYVTYRNKYFPASLILMSKDSIRVKASALEEEDEPFKLEWEIDDILHIEPQWSSVANTAKVKFHILTKDAMPAEKVHDASGVEMLEFLVHDPDWSQRQEWIMSLDMRLNALWNAGMNKFSDGDKFPVENRECSSDPYIPCFEAPFEEVIYPEGDVDAVSISKRDVDLLQPEIFINDTIIDFYMKYLKNEIPPQERHRFHFFNSFFFRKLADLDKNPSSAFDGKAAFQRVRKWTRKVNIFEKDYIFIPVNYNLHWSLLVICHPGEVGNFNDENVEKSLKVPCILHMDSIRGSHVGLKDLIQSYLLEEWKERHKEASEDISSKFLNLRFLSLELPQQENCSDCGLFLLHYADRFIAESPANFNPFTINKFDNFLKFDGSLINLFQLKPNWFVPAEASLKRVHIQRLIYELLESRSQGDALPCNGEAQPSAVHESSEHDNGLEILSEKRSAETFWNRKVTYSQSVQGMGMGLLDVSLYRSSQCINDPGMGMTELLGQCQQYDQSGSLVRLGCAMSPIREEMEEDEHPACSTLGQAGADLCGGFNWNSELSDHAEPEEDSSPVSDCSSDDSLEMTTIECNAEKQASGTDQNRSQNLEASKENMDSLTESYASASSDMMETPPEDSQEFDKIYGSNYQEDPPPSNPEEVLESSSQELSKNEESEDVASPHEKLIQASPQKLSKKDENEGDIACLDDKLVVESSSSDSDEDRVTKRMRLTPSFDGETRLLTKLSNETVSAKADEACSSLAQGPSS</sequence>
<keyword evidence="4" id="KW-0378">Hydrolase</keyword>
<dbReference type="InterPro" id="IPR038765">
    <property type="entry name" value="Papain-like_cys_pep_sf"/>
</dbReference>
<evidence type="ECO:0000256" key="3">
    <source>
        <dbReference type="ARBA" id="ARBA00022786"/>
    </source>
</evidence>
<feature type="compositionally biased region" description="Polar residues" evidence="6">
    <location>
        <begin position="108"/>
        <end position="147"/>
    </location>
</feature>
<keyword evidence="2" id="KW-0645">Protease</keyword>
<feature type="region of interest" description="Disordered" evidence="6">
    <location>
        <begin position="746"/>
        <end position="916"/>
    </location>
</feature>
<evidence type="ECO:0000259" key="7">
    <source>
        <dbReference type="PROSITE" id="PS50600"/>
    </source>
</evidence>
<dbReference type="FunFam" id="3.30.310.130:FF:000006">
    <property type="entry name" value="Probable ubiquitin-like-specific protease 2B"/>
    <property type="match status" value="1"/>
</dbReference>
<comment type="similarity">
    <text evidence="1">Belongs to the peptidase C48 family.</text>
</comment>
<feature type="compositionally biased region" description="Polar residues" evidence="6">
    <location>
        <begin position="803"/>
        <end position="816"/>
    </location>
</feature>
<dbReference type="AlphaFoldDB" id="A0A9Q1GNP8"/>
<comment type="function">
    <text evidence="5">Protease that catalyzes two essential functions in the SUMO pathway: processing of full-length SUMOs to their mature forms and deconjugation of SUMO from targeted proteins.</text>
</comment>
<dbReference type="Pfam" id="PF25352">
    <property type="entry name" value="PH_ULP"/>
    <property type="match status" value="1"/>
</dbReference>
<dbReference type="Pfam" id="PF02902">
    <property type="entry name" value="Peptidase_C48"/>
    <property type="match status" value="1"/>
</dbReference>
<dbReference type="PROSITE" id="PS50600">
    <property type="entry name" value="ULP_PROTEASE"/>
    <property type="match status" value="1"/>
</dbReference>
<dbReference type="GO" id="GO:0006508">
    <property type="term" value="P:proteolysis"/>
    <property type="evidence" value="ECO:0007669"/>
    <property type="project" value="UniProtKB-KW"/>
</dbReference>
<reference evidence="8" key="1">
    <citation type="submission" date="2022-04" db="EMBL/GenBank/DDBJ databases">
        <title>Carnegiea gigantea Genome sequencing and assembly v2.</title>
        <authorList>
            <person name="Copetti D."/>
            <person name="Sanderson M.J."/>
            <person name="Burquez A."/>
            <person name="Wojciechowski M.F."/>
        </authorList>
    </citation>
    <scope>NUCLEOTIDE SEQUENCE</scope>
    <source>
        <strain evidence="8">SGP5-SGP5p</strain>
        <tissue evidence="8">Aerial part</tissue>
    </source>
</reference>
<evidence type="ECO:0000313" key="9">
    <source>
        <dbReference type="Proteomes" id="UP001153076"/>
    </source>
</evidence>
<feature type="region of interest" description="Disordered" evidence="6">
    <location>
        <begin position="108"/>
        <end position="175"/>
    </location>
</feature>
<dbReference type="SUPFAM" id="SSF54001">
    <property type="entry name" value="Cysteine proteinases"/>
    <property type="match status" value="1"/>
</dbReference>
<dbReference type="PANTHER" id="PTHR47764:SF2">
    <property type="entry name" value="UBIQUITIN-LIKE PROTEASE FAMILY PROFILE DOMAIN-CONTAINING PROTEIN"/>
    <property type="match status" value="1"/>
</dbReference>
<dbReference type="PANTHER" id="PTHR47764">
    <property type="entry name" value="UBIQUITIN-LIKE-SPECIFIC PROTEASE 2B-RELATED"/>
    <property type="match status" value="1"/>
</dbReference>
<dbReference type="Gene3D" id="3.30.310.130">
    <property type="entry name" value="Ubiquitin-related"/>
    <property type="match status" value="1"/>
</dbReference>
<dbReference type="Gene3D" id="1.10.418.20">
    <property type="match status" value="1"/>
</dbReference>
<dbReference type="OrthoDB" id="442460at2759"/>
<feature type="compositionally biased region" description="Polar residues" evidence="6">
    <location>
        <begin position="772"/>
        <end position="796"/>
    </location>
</feature>
<evidence type="ECO:0000256" key="2">
    <source>
        <dbReference type="ARBA" id="ARBA00022670"/>
    </source>
</evidence>
<comment type="caution">
    <text evidence="8">The sequence shown here is derived from an EMBL/GenBank/DDBJ whole genome shotgun (WGS) entry which is preliminary data.</text>
</comment>
<evidence type="ECO:0000256" key="4">
    <source>
        <dbReference type="ARBA" id="ARBA00022801"/>
    </source>
</evidence>
<evidence type="ECO:0000256" key="1">
    <source>
        <dbReference type="ARBA" id="ARBA00005234"/>
    </source>
</evidence>
<organism evidence="8 9">
    <name type="scientific">Carnegiea gigantea</name>
    <dbReference type="NCBI Taxonomy" id="171969"/>
    <lineage>
        <taxon>Eukaryota</taxon>
        <taxon>Viridiplantae</taxon>
        <taxon>Streptophyta</taxon>
        <taxon>Embryophyta</taxon>
        <taxon>Tracheophyta</taxon>
        <taxon>Spermatophyta</taxon>
        <taxon>Magnoliopsida</taxon>
        <taxon>eudicotyledons</taxon>
        <taxon>Gunneridae</taxon>
        <taxon>Pentapetalae</taxon>
        <taxon>Caryophyllales</taxon>
        <taxon>Cactineae</taxon>
        <taxon>Cactaceae</taxon>
        <taxon>Cactoideae</taxon>
        <taxon>Echinocereeae</taxon>
        <taxon>Carnegiea</taxon>
    </lineage>
</organism>
<dbReference type="GO" id="GO:0008234">
    <property type="term" value="F:cysteine-type peptidase activity"/>
    <property type="evidence" value="ECO:0007669"/>
    <property type="project" value="InterPro"/>
</dbReference>
<feature type="domain" description="Ubiquitin-like protease family profile" evidence="7">
    <location>
        <begin position="361"/>
        <end position="555"/>
    </location>
</feature>
<evidence type="ECO:0000256" key="5">
    <source>
        <dbReference type="ARBA" id="ARBA00057729"/>
    </source>
</evidence>
<accession>A0A9Q1GNP8</accession>
<evidence type="ECO:0000256" key="6">
    <source>
        <dbReference type="SAM" id="MobiDB-lite"/>
    </source>
</evidence>
<name>A0A9Q1GNP8_9CARY</name>
<evidence type="ECO:0000313" key="8">
    <source>
        <dbReference type="EMBL" id="KAJ8424657.1"/>
    </source>
</evidence>
<dbReference type="InterPro" id="IPR057375">
    <property type="entry name" value="ULP2A/B_PH"/>
</dbReference>
<proteinExistence type="inferred from homology"/>
<keyword evidence="9" id="KW-1185">Reference proteome</keyword>
<dbReference type="Proteomes" id="UP001153076">
    <property type="component" value="Unassembled WGS sequence"/>
</dbReference>
<gene>
    <name evidence="8" type="ORF">Cgig2_003091</name>
</gene>